<dbReference type="Proteomes" id="UP000579647">
    <property type="component" value="Unassembled WGS sequence"/>
</dbReference>
<name>A0A840WDN6_9ACTN</name>
<dbReference type="RefSeq" id="WP_184373119.1">
    <property type="nucleotide sequence ID" value="NZ_BAAAKM010000112.1"/>
</dbReference>
<reference evidence="1 2" key="1">
    <citation type="submission" date="2020-08" db="EMBL/GenBank/DDBJ databases">
        <title>Sequencing the genomes of 1000 actinobacteria strains.</title>
        <authorList>
            <person name="Klenk H.-P."/>
        </authorList>
    </citation>
    <scope>NUCLEOTIDE SEQUENCE [LARGE SCALE GENOMIC DNA]</scope>
    <source>
        <strain evidence="1 2">DSM 44598</strain>
    </source>
</reference>
<accession>A0A840WDN6</accession>
<dbReference type="AlphaFoldDB" id="A0A840WDN6"/>
<dbReference type="EMBL" id="JACHDO010000001">
    <property type="protein sequence ID" value="MBB5494234.1"/>
    <property type="molecule type" value="Genomic_DNA"/>
</dbReference>
<proteinExistence type="predicted"/>
<comment type="caution">
    <text evidence="1">The sequence shown here is derived from an EMBL/GenBank/DDBJ whole genome shotgun (WGS) entry which is preliminary data.</text>
</comment>
<protein>
    <submittedName>
        <fullName evidence="1">Uncharacterized protein</fullName>
    </submittedName>
</protein>
<gene>
    <name evidence="1" type="ORF">HNR07_005371</name>
</gene>
<sequence>MPRPREPHPSDRGWCVDDDGVRGVRPYLFHPPTVEEALLRGEGSRSPEGEFDELAGLVRTWLSLAS</sequence>
<evidence type="ECO:0000313" key="2">
    <source>
        <dbReference type="Proteomes" id="UP000579647"/>
    </source>
</evidence>
<evidence type="ECO:0000313" key="1">
    <source>
        <dbReference type="EMBL" id="MBB5494234.1"/>
    </source>
</evidence>
<keyword evidence="2" id="KW-1185">Reference proteome</keyword>
<organism evidence="1 2">
    <name type="scientific">Nocardiopsis metallicus</name>
    <dbReference type="NCBI Taxonomy" id="179819"/>
    <lineage>
        <taxon>Bacteria</taxon>
        <taxon>Bacillati</taxon>
        <taxon>Actinomycetota</taxon>
        <taxon>Actinomycetes</taxon>
        <taxon>Streptosporangiales</taxon>
        <taxon>Nocardiopsidaceae</taxon>
        <taxon>Nocardiopsis</taxon>
    </lineage>
</organism>